<evidence type="ECO:0000313" key="3">
    <source>
        <dbReference type="Proteomes" id="UP000535890"/>
    </source>
</evidence>
<dbReference type="Pfam" id="PF09954">
    <property type="entry name" value="DUF2188"/>
    <property type="match status" value="1"/>
</dbReference>
<proteinExistence type="predicted"/>
<dbReference type="EMBL" id="JACCBN010000001">
    <property type="protein sequence ID" value="NYD39702.1"/>
    <property type="molecule type" value="Genomic_DNA"/>
</dbReference>
<evidence type="ECO:0000256" key="1">
    <source>
        <dbReference type="SAM" id="MobiDB-lite"/>
    </source>
</evidence>
<name>A0A7Y9E2A8_9PSEU</name>
<reference evidence="2 3" key="1">
    <citation type="submission" date="2020-07" db="EMBL/GenBank/DDBJ databases">
        <title>Sequencing the genomes of 1000 actinobacteria strains.</title>
        <authorList>
            <person name="Klenk H.-P."/>
        </authorList>
    </citation>
    <scope>NUCLEOTIDE SEQUENCE [LARGE SCALE GENOMIC DNA]</scope>
    <source>
        <strain evidence="2 3">DSM 45772</strain>
    </source>
</reference>
<dbReference type="Proteomes" id="UP000535890">
    <property type="component" value="Unassembled WGS sequence"/>
</dbReference>
<keyword evidence="3" id="KW-1185">Reference proteome</keyword>
<dbReference type="AlphaFoldDB" id="A0A7Y9E2A8"/>
<evidence type="ECO:0000313" key="2">
    <source>
        <dbReference type="EMBL" id="NYD39702.1"/>
    </source>
</evidence>
<gene>
    <name evidence="2" type="ORF">BJ983_005804</name>
</gene>
<dbReference type="InterPro" id="IPR018691">
    <property type="entry name" value="DUF2188"/>
</dbReference>
<feature type="region of interest" description="Disordered" evidence="1">
    <location>
        <begin position="146"/>
        <end position="174"/>
    </location>
</feature>
<sequence>MSDRHVRAVDDGWAVEKTDASRASAVLAVQAEAIARAVEIVANDGGGAVIVHDLDGKEVERRTVERAADDAGAIATELATAVTGKKGKETAKAAGKAVKEDAEEISADARTVGKKTAGQAQDGAEKVAATAAAAADGVAQEVEEVRSGTKSARSAARDVSSIAQTTGRQVADQADRTGRQIAGEARGLGRRAASVVGETAEDAGERLVDATDRAAREGQRAQRELDSVADRTGNAIHAATEAAATPFDRLAVLLNPVRVTGRVVGAVATGGLRLVGLGAARGSAQAERGARKLANR</sequence>
<protein>
    <submittedName>
        <fullName evidence="2">Uncharacterized protein</fullName>
    </submittedName>
</protein>
<comment type="caution">
    <text evidence="2">The sequence shown here is derived from an EMBL/GenBank/DDBJ whole genome shotgun (WGS) entry which is preliminary data.</text>
</comment>
<dbReference type="RefSeq" id="WP_218890534.1">
    <property type="nucleotide sequence ID" value="NZ_BAABHP010000032.1"/>
</dbReference>
<accession>A0A7Y9E2A8</accession>
<organism evidence="2 3">
    <name type="scientific">Actinomycetospora corticicola</name>
    <dbReference type="NCBI Taxonomy" id="663602"/>
    <lineage>
        <taxon>Bacteria</taxon>
        <taxon>Bacillati</taxon>
        <taxon>Actinomycetota</taxon>
        <taxon>Actinomycetes</taxon>
        <taxon>Pseudonocardiales</taxon>
        <taxon>Pseudonocardiaceae</taxon>
        <taxon>Actinomycetospora</taxon>
    </lineage>
</organism>